<dbReference type="GO" id="GO:0000146">
    <property type="term" value="F:microfilament motor activity"/>
    <property type="evidence" value="ECO:0007669"/>
    <property type="project" value="TreeGrafter"/>
</dbReference>
<feature type="compositionally biased region" description="Polar residues" evidence="2">
    <location>
        <begin position="453"/>
        <end position="462"/>
    </location>
</feature>
<feature type="coiled-coil region" evidence="1">
    <location>
        <begin position="257"/>
        <end position="291"/>
    </location>
</feature>
<feature type="compositionally biased region" description="Polar residues" evidence="2">
    <location>
        <begin position="676"/>
        <end position="698"/>
    </location>
</feature>
<feature type="region of interest" description="Disordered" evidence="2">
    <location>
        <begin position="448"/>
        <end position="575"/>
    </location>
</feature>
<dbReference type="GO" id="GO:0051015">
    <property type="term" value="F:actin filament binding"/>
    <property type="evidence" value="ECO:0007669"/>
    <property type="project" value="TreeGrafter"/>
</dbReference>
<feature type="compositionally biased region" description="Polar residues" evidence="2">
    <location>
        <begin position="525"/>
        <end position="541"/>
    </location>
</feature>
<feature type="compositionally biased region" description="Low complexity" evidence="2">
    <location>
        <begin position="421"/>
        <end position="436"/>
    </location>
</feature>
<dbReference type="PANTHER" id="PTHR45615:SF40">
    <property type="entry name" value="MYOSIN HEAVY CHAIN, NON-MUSCLE"/>
    <property type="match status" value="1"/>
</dbReference>
<dbReference type="GO" id="GO:0032982">
    <property type="term" value="C:myosin filament"/>
    <property type="evidence" value="ECO:0007669"/>
    <property type="project" value="TreeGrafter"/>
</dbReference>
<feature type="region of interest" description="Disordered" evidence="2">
    <location>
        <begin position="312"/>
        <end position="335"/>
    </location>
</feature>
<accession>A0A9W8Z152</accession>
<sequence length="794" mass="86946">MVDREAEINNLNVLAASVSHPEALQCCCGNTDCVLLKHNCSVLDSVERDVHTAARLGQALLARHEALMASAESERFEMQSRIEQLEVDKKSLEAENARTISANRALLDELEKLNDSVNDSETHIKSLEATLASSQQMIRKLEGQETRAAELETQLGMLETEQAELQSTLVMSQAEARSALTRWRQAEKGISDLQVKLERIEREANEERDRHSEMISRMEKQRNMEKDLNTAAGRLKGAAAARTIGDGNNNGVVSHFVRDLLADNANLQLGIAELREMLISSNDEIQMLREQLIFHQPAEQDEVHTASTLRAELAPEEPYPKTPLSPRSLYSQEAATTVSQELHIHHHYHVNKPAEQRKPVKKKRHHLTPNAYASPRPFSPGPSSPWRLDHRATSPSLVAHSVKDSISTLPSTRWSVFSDQPSSDFAPSSVPSSPMSSHHRRVSVFDRDYENVAPTSPTTSIDPASPVWTRQHRSQKSADAVLRNFSTPRPLYLGDLPEDEVDADYPVSPRCQRSQNFTPARDHTPSLTDNTNQSGPSSTDVSPDGAPRMPLTPSFDDSYDAFKSSPRPRLRRAASQESIVSLTGGLEIHTLQARPSQLALKPLGMASMAAPQASIMVARPTIARGNTEGKRGSLVLRDNLLSLPNLRAEAASPTGQGQQRQASGLGRFVSRLWSPKDTNPSPDAQDGDTSTASPSERGTSVSPSPTTQSPGSSIMEGATTHETGVNIETPTKKKPPPKDTSVLFSPPRTFGINQPGAIPGFSAFWAAHQRNGPVAQVVPRVVDAEALREAVEEG</sequence>
<evidence type="ECO:0000256" key="2">
    <source>
        <dbReference type="SAM" id="MobiDB-lite"/>
    </source>
</evidence>
<feature type="region of interest" description="Disordered" evidence="2">
    <location>
        <begin position="349"/>
        <end position="390"/>
    </location>
</feature>
<dbReference type="PANTHER" id="PTHR45615">
    <property type="entry name" value="MYOSIN HEAVY CHAIN, NON-MUSCLE"/>
    <property type="match status" value="1"/>
</dbReference>
<dbReference type="AlphaFoldDB" id="A0A9W8Z152"/>
<feature type="region of interest" description="Disordered" evidence="2">
    <location>
        <begin position="420"/>
        <end position="439"/>
    </location>
</feature>
<dbReference type="GO" id="GO:0005737">
    <property type="term" value="C:cytoplasm"/>
    <property type="evidence" value="ECO:0007669"/>
    <property type="project" value="TreeGrafter"/>
</dbReference>
<reference evidence="3" key="1">
    <citation type="submission" date="2022-10" db="EMBL/GenBank/DDBJ databases">
        <title>Tapping the CABI collections for fungal endophytes: first genome assemblies for Collariella, Neodidymelliopsis, Ascochyta clinopodiicola, Didymella pomorum, Didymosphaeria variabile, Neocosmospora piperis and Neocucurbitaria cava.</title>
        <authorList>
            <person name="Hill R."/>
        </authorList>
    </citation>
    <scope>NUCLEOTIDE SEQUENCE</scope>
    <source>
        <strain evidence="3">IMI 355082</strain>
    </source>
</reference>
<dbReference type="GO" id="GO:0016460">
    <property type="term" value="C:myosin II complex"/>
    <property type="evidence" value="ECO:0007669"/>
    <property type="project" value="TreeGrafter"/>
</dbReference>
<name>A0A9W8Z152_9PEZI</name>
<dbReference type="Proteomes" id="UP001140453">
    <property type="component" value="Unassembled WGS sequence"/>
</dbReference>
<dbReference type="EMBL" id="JAPEVB010000001">
    <property type="protein sequence ID" value="KAJ4395820.1"/>
    <property type="molecule type" value="Genomic_DNA"/>
</dbReference>
<protein>
    <submittedName>
        <fullName evidence="3">Uncharacterized protein</fullName>
    </submittedName>
</protein>
<feature type="compositionally biased region" description="Low complexity" evidence="2">
    <location>
        <begin position="699"/>
        <end position="713"/>
    </location>
</feature>
<proteinExistence type="predicted"/>
<evidence type="ECO:0000313" key="3">
    <source>
        <dbReference type="EMBL" id="KAJ4395820.1"/>
    </source>
</evidence>
<evidence type="ECO:0000256" key="1">
    <source>
        <dbReference type="SAM" id="Coils"/>
    </source>
</evidence>
<gene>
    <name evidence="3" type="ORF">N0V93_000034</name>
</gene>
<feature type="coiled-coil region" evidence="1">
    <location>
        <begin position="68"/>
        <end position="221"/>
    </location>
</feature>
<keyword evidence="4" id="KW-1185">Reference proteome</keyword>
<organism evidence="3 4">
    <name type="scientific">Gnomoniopsis smithogilvyi</name>
    <dbReference type="NCBI Taxonomy" id="1191159"/>
    <lineage>
        <taxon>Eukaryota</taxon>
        <taxon>Fungi</taxon>
        <taxon>Dikarya</taxon>
        <taxon>Ascomycota</taxon>
        <taxon>Pezizomycotina</taxon>
        <taxon>Sordariomycetes</taxon>
        <taxon>Sordariomycetidae</taxon>
        <taxon>Diaporthales</taxon>
        <taxon>Gnomoniaceae</taxon>
        <taxon>Gnomoniopsis</taxon>
    </lineage>
</organism>
<feature type="region of interest" description="Disordered" evidence="2">
    <location>
        <begin position="671"/>
        <end position="751"/>
    </location>
</feature>
<keyword evidence="1" id="KW-0175">Coiled coil</keyword>
<dbReference type="OrthoDB" id="4088568at2759"/>
<evidence type="ECO:0000313" key="4">
    <source>
        <dbReference type="Proteomes" id="UP001140453"/>
    </source>
</evidence>
<comment type="caution">
    <text evidence="3">The sequence shown here is derived from an EMBL/GenBank/DDBJ whole genome shotgun (WGS) entry which is preliminary data.</text>
</comment>